<evidence type="ECO:0000313" key="5">
    <source>
        <dbReference type="Proteomes" id="UP001283361"/>
    </source>
</evidence>
<protein>
    <recommendedName>
        <fullName evidence="1">Histone H2A</fullName>
    </recommendedName>
</protein>
<feature type="region of interest" description="Disordered" evidence="2">
    <location>
        <begin position="86"/>
        <end position="151"/>
    </location>
</feature>
<dbReference type="GO" id="GO:0046982">
    <property type="term" value="F:protein heterodimerization activity"/>
    <property type="evidence" value="ECO:0007669"/>
    <property type="project" value="InterPro"/>
</dbReference>
<dbReference type="PRINTS" id="PR00620">
    <property type="entry name" value="HISTONEH2A"/>
</dbReference>
<dbReference type="SUPFAM" id="SSF47113">
    <property type="entry name" value="Histone-fold"/>
    <property type="match status" value="1"/>
</dbReference>
<gene>
    <name evidence="4" type="ORF">RRG08_051487</name>
</gene>
<comment type="subcellular location">
    <subcellularLocation>
        <location evidence="1">Nucleus</location>
    </subcellularLocation>
</comment>
<reference evidence="4" key="1">
    <citation type="journal article" date="2023" name="G3 (Bethesda)">
        <title>A reference genome for the long-term kleptoplast-retaining sea slug Elysia crispata morphotype clarki.</title>
        <authorList>
            <person name="Eastman K.E."/>
            <person name="Pendleton A.L."/>
            <person name="Shaikh M.A."/>
            <person name="Suttiyut T."/>
            <person name="Ogas R."/>
            <person name="Tomko P."/>
            <person name="Gavelis G."/>
            <person name="Widhalm J.R."/>
            <person name="Wisecaver J.H."/>
        </authorList>
    </citation>
    <scope>NUCLEOTIDE SEQUENCE</scope>
    <source>
        <strain evidence="4">ECLA1</strain>
    </source>
</reference>
<dbReference type="PANTHER" id="PTHR23430">
    <property type="entry name" value="HISTONE H2A"/>
    <property type="match status" value="1"/>
</dbReference>
<feature type="compositionally biased region" description="Basic and acidic residues" evidence="2">
    <location>
        <begin position="103"/>
        <end position="129"/>
    </location>
</feature>
<evidence type="ECO:0000256" key="1">
    <source>
        <dbReference type="RuleBase" id="RU003767"/>
    </source>
</evidence>
<dbReference type="EMBL" id="JAWDGP010003299">
    <property type="protein sequence ID" value="KAK3775629.1"/>
    <property type="molecule type" value="Genomic_DNA"/>
</dbReference>
<dbReference type="InterPro" id="IPR009072">
    <property type="entry name" value="Histone-fold"/>
</dbReference>
<dbReference type="GO" id="GO:0000786">
    <property type="term" value="C:nucleosome"/>
    <property type="evidence" value="ECO:0007669"/>
    <property type="project" value="UniProtKB-KW"/>
</dbReference>
<dbReference type="GO" id="GO:0030527">
    <property type="term" value="F:structural constituent of chromatin"/>
    <property type="evidence" value="ECO:0007669"/>
    <property type="project" value="InterPro"/>
</dbReference>
<dbReference type="Pfam" id="PF00125">
    <property type="entry name" value="Histone"/>
    <property type="match status" value="1"/>
</dbReference>
<sequence>MCRRLTDERKKETEEEITKDDIERGISDLNRNKAPSPDGLTAEFYKHFKKDLVSILKKVCDVRFSNGTLSTGTTHSFIRLIPKKCPDKKTKTGATKTTTQADARPRYRRDQQRLGRGEKLAGPDKDNKLRNVSQGPRQVDKAEKRAHSKSGGSVHIVSRPFLLSPGAPVYLAAVLEYSAAEVLELAGNAARDNKKTRIIPRHLQLAIRNDEELNKLLSSVTSTQQMCCQTFRQFFCPKSLRRPLARAKRSGATDPVCCESAMSF</sequence>
<keyword evidence="1" id="KW-0539">Nucleus</keyword>
<evidence type="ECO:0000259" key="3">
    <source>
        <dbReference type="Pfam" id="PF00125"/>
    </source>
</evidence>
<organism evidence="4 5">
    <name type="scientific">Elysia crispata</name>
    <name type="common">lettuce slug</name>
    <dbReference type="NCBI Taxonomy" id="231223"/>
    <lineage>
        <taxon>Eukaryota</taxon>
        <taxon>Metazoa</taxon>
        <taxon>Spiralia</taxon>
        <taxon>Lophotrochozoa</taxon>
        <taxon>Mollusca</taxon>
        <taxon>Gastropoda</taxon>
        <taxon>Heterobranchia</taxon>
        <taxon>Euthyneura</taxon>
        <taxon>Panpulmonata</taxon>
        <taxon>Sacoglossa</taxon>
        <taxon>Placobranchoidea</taxon>
        <taxon>Plakobranchidae</taxon>
        <taxon>Elysia</taxon>
    </lineage>
</organism>
<comment type="subunit">
    <text evidence="1">The nucleosome is a histone octamer containing two molecules each of H2A, H2B, H3 and H4 assembled in one H3-H4 heterotetramer and two H2A-H2B heterodimers. The octamer wraps approximately 147 bp of DNA.</text>
</comment>
<keyword evidence="1" id="KW-0158">Chromosome</keyword>
<feature type="domain" description="Core Histone H2A/H2B/H3" evidence="3">
    <location>
        <begin position="162"/>
        <end position="208"/>
    </location>
</feature>
<evidence type="ECO:0000256" key="2">
    <source>
        <dbReference type="SAM" id="MobiDB-lite"/>
    </source>
</evidence>
<keyword evidence="5" id="KW-1185">Reference proteome</keyword>
<dbReference type="InterPro" id="IPR002119">
    <property type="entry name" value="Histone_H2A"/>
</dbReference>
<dbReference type="InterPro" id="IPR007125">
    <property type="entry name" value="H2A/H2B/H3"/>
</dbReference>
<comment type="similarity">
    <text evidence="1">Belongs to the histone H2A family.</text>
</comment>
<dbReference type="SMART" id="SM00414">
    <property type="entry name" value="H2A"/>
    <property type="match status" value="1"/>
</dbReference>
<keyword evidence="1" id="KW-0544">Nucleosome core</keyword>
<proteinExistence type="inferred from homology"/>
<keyword evidence="1" id="KW-0238">DNA-binding</keyword>
<name>A0AAE0ZU21_9GAST</name>
<dbReference type="AlphaFoldDB" id="A0AAE0ZU21"/>
<dbReference type="Gene3D" id="1.10.20.10">
    <property type="entry name" value="Histone, subunit A"/>
    <property type="match status" value="1"/>
</dbReference>
<dbReference type="Proteomes" id="UP001283361">
    <property type="component" value="Unassembled WGS sequence"/>
</dbReference>
<dbReference type="CDD" id="cd00074">
    <property type="entry name" value="HFD_H2A"/>
    <property type="match status" value="1"/>
</dbReference>
<evidence type="ECO:0000313" key="4">
    <source>
        <dbReference type="EMBL" id="KAK3775629.1"/>
    </source>
</evidence>
<dbReference type="GO" id="GO:0005634">
    <property type="term" value="C:nucleus"/>
    <property type="evidence" value="ECO:0007669"/>
    <property type="project" value="UniProtKB-SubCell"/>
</dbReference>
<comment type="caution">
    <text evidence="4">The sequence shown here is derived from an EMBL/GenBank/DDBJ whole genome shotgun (WGS) entry which is preliminary data.</text>
</comment>
<accession>A0AAE0ZU21</accession>
<dbReference type="GO" id="GO:0003677">
    <property type="term" value="F:DNA binding"/>
    <property type="evidence" value="ECO:0007669"/>
    <property type="project" value="UniProtKB-KW"/>
</dbReference>